<protein>
    <submittedName>
        <fullName evidence="2">DUF1330 domain-containing protein</fullName>
    </submittedName>
</protein>
<dbReference type="RefSeq" id="WP_386755739.1">
    <property type="nucleotide sequence ID" value="NZ_JBHSNM010000006.1"/>
</dbReference>
<dbReference type="SUPFAM" id="SSF54909">
    <property type="entry name" value="Dimeric alpha+beta barrel"/>
    <property type="match status" value="1"/>
</dbReference>
<evidence type="ECO:0000259" key="1">
    <source>
        <dbReference type="Pfam" id="PF07045"/>
    </source>
</evidence>
<dbReference type="InterPro" id="IPR010753">
    <property type="entry name" value="DUF1330"/>
</dbReference>
<dbReference type="Proteomes" id="UP001596036">
    <property type="component" value="Unassembled WGS sequence"/>
</dbReference>
<evidence type="ECO:0000313" key="3">
    <source>
        <dbReference type="Proteomes" id="UP001596036"/>
    </source>
</evidence>
<dbReference type="PANTHER" id="PTHR41521:SF4">
    <property type="entry name" value="BLR0684 PROTEIN"/>
    <property type="match status" value="1"/>
</dbReference>
<dbReference type="InterPro" id="IPR011008">
    <property type="entry name" value="Dimeric_a/b-barrel"/>
</dbReference>
<feature type="domain" description="DUF1330" evidence="1">
    <location>
        <begin position="3"/>
        <end position="93"/>
    </location>
</feature>
<accession>A0ABW0SQT5</accession>
<dbReference type="PANTHER" id="PTHR41521">
    <property type="match status" value="1"/>
</dbReference>
<name>A0ABW0SQT5_9GAMM</name>
<reference evidence="3" key="1">
    <citation type="journal article" date="2019" name="Int. J. Syst. Evol. Microbiol.">
        <title>The Global Catalogue of Microorganisms (GCM) 10K type strain sequencing project: providing services to taxonomists for standard genome sequencing and annotation.</title>
        <authorList>
            <consortium name="The Broad Institute Genomics Platform"/>
            <consortium name="The Broad Institute Genome Sequencing Center for Infectious Disease"/>
            <person name="Wu L."/>
            <person name="Ma J."/>
        </authorList>
    </citation>
    <scope>NUCLEOTIDE SEQUENCE [LARGE SCALE GENOMIC DNA]</scope>
    <source>
        <strain evidence="3">KACC 11407</strain>
    </source>
</reference>
<keyword evidence="3" id="KW-1185">Reference proteome</keyword>
<evidence type="ECO:0000313" key="2">
    <source>
        <dbReference type="EMBL" id="MFC5571155.1"/>
    </source>
</evidence>
<gene>
    <name evidence="2" type="ORF">ACFPN1_13905</name>
</gene>
<proteinExistence type="predicted"/>
<organism evidence="2 3">
    <name type="scientific">Lysobacter yangpyeongensis</name>
    <dbReference type="NCBI Taxonomy" id="346182"/>
    <lineage>
        <taxon>Bacteria</taxon>
        <taxon>Pseudomonadati</taxon>
        <taxon>Pseudomonadota</taxon>
        <taxon>Gammaproteobacteria</taxon>
        <taxon>Lysobacterales</taxon>
        <taxon>Lysobacteraceae</taxon>
        <taxon>Lysobacter</taxon>
    </lineage>
</organism>
<dbReference type="EMBL" id="JBHSNM010000006">
    <property type="protein sequence ID" value="MFC5571155.1"/>
    <property type="molecule type" value="Genomic_DNA"/>
</dbReference>
<sequence>MPALMLIELTVKDAEKLKEYSAQTPAILKKFNGELLIKGKATPVHASTPATNHDVVVIFQFPTREDALGWYQSPEYQQLLGVRDAAMDSVFKLVA</sequence>
<dbReference type="Pfam" id="PF07045">
    <property type="entry name" value="DUF1330"/>
    <property type="match status" value="1"/>
</dbReference>
<dbReference type="Gene3D" id="3.30.70.100">
    <property type="match status" value="1"/>
</dbReference>
<comment type="caution">
    <text evidence="2">The sequence shown here is derived from an EMBL/GenBank/DDBJ whole genome shotgun (WGS) entry which is preliminary data.</text>
</comment>